<evidence type="ECO:0000313" key="1">
    <source>
        <dbReference type="Proteomes" id="UP000887569"/>
    </source>
</evidence>
<sequence length="33" mass="3981">MQNLFIPHFYVFISKLFYIFNAQKCKISFAFSS</sequence>
<accession>A0A915AR55</accession>
<organism evidence="1 2">
    <name type="scientific">Parascaris univalens</name>
    <name type="common">Nematode worm</name>
    <dbReference type="NCBI Taxonomy" id="6257"/>
    <lineage>
        <taxon>Eukaryota</taxon>
        <taxon>Metazoa</taxon>
        <taxon>Ecdysozoa</taxon>
        <taxon>Nematoda</taxon>
        <taxon>Chromadorea</taxon>
        <taxon>Rhabditida</taxon>
        <taxon>Spirurina</taxon>
        <taxon>Ascaridomorpha</taxon>
        <taxon>Ascaridoidea</taxon>
        <taxon>Ascarididae</taxon>
        <taxon>Parascaris</taxon>
    </lineage>
</organism>
<dbReference type="Proteomes" id="UP000887569">
    <property type="component" value="Unplaced"/>
</dbReference>
<protein>
    <submittedName>
        <fullName evidence="2">Uncharacterized protein</fullName>
    </submittedName>
</protein>
<keyword evidence="1" id="KW-1185">Reference proteome</keyword>
<reference evidence="2" key="1">
    <citation type="submission" date="2022-11" db="UniProtKB">
        <authorList>
            <consortium name="WormBaseParasite"/>
        </authorList>
    </citation>
    <scope>IDENTIFICATION</scope>
</reference>
<evidence type="ECO:0000313" key="2">
    <source>
        <dbReference type="WBParaSite" id="PgR013_g082_t02"/>
    </source>
</evidence>
<dbReference type="AlphaFoldDB" id="A0A915AR55"/>
<proteinExistence type="predicted"/>
<name>A0A915AR55_PARUN</name>
<dbReference type="WBParaSite" id="PgR013_g082_t02">
    <property type="protein sequence ID" value="PgR013_g082_t02"/>
    <property type="gene ID" value="PgR013_g082"/>
</dbReference>